<keyword evidence="1" id="KW-0812">Transmembrane</keyword>
<feature type="transmembrane region" description="Helical" evidence="1">
    <location>
        <begin position="197"/>
        <end position="220"/>
    </location>
</feature>
<organism evidence="2 3">
    <name type="scientific">Hepatospora eriocheir</name>
    <dbReference type="NCBI Taxonomy" id="1081669"/>
    <lineage>
        <taxon>Eukaryota</taxon>
        <taxon>Fungi</taxon>
        <taxon>Fungi incertae sedis</taxon>
        <taxon>Microsporidia</taxon>
        <taxon>Hepatosporidae</taxon>
        <taxon>Hepatospora</taxon>
    </lineage>
</organism>
<evidence type="ECO:0000256" key="1">
    <source>
        <dbReference type="SAM" id="Phobius"/>
    </source>
</evidence>
<gene>
    <name evidence="2" type="ORF">HERIO_337</name>
</gene>
<evidence type="ECO:0000313" key="3">
    <source>
        <dbReference type="Proteomes" id="UP000192356"/>
    </source>
</evidence>
<keyword evidence="1" id="KW-0472">Membrane</keyword>
<name>A0A1X0QDN5_9MICR</name>
<dbReference type="VEuPathDB" id="MicrosporidiaDB:A0H76_256"/>
<protein>
    <submittedName>
        <fullName evidence="2">Uncharacterized protein</fullName>
    </submittedName>
</protein>
<sequence length="226" mass="25914">MIKIILKLIFASDCNSSEVNAALSTKNNSEVIDISKYMIKNKKRSSFHIERESESFYSNSNSFTISSSSNLNSQNQNNGLITNLDDLPVYQNVPQNSQNQNNGLMPNLNDLPVYQNVPQISLNDSNESSNDNDNTYEEIDFLDETAFKNEVEQPKISFIKIENEILCEDFEYEKDINIEFKNKNNNSFFKHNPIKCLSITLVFISIPLIISIGLLVIFILKKYKFI</sequence>
<dbReference type="AlphaFoldDB" id="A0A1X0QDN5"/>
<dbReference type="Proteomes" id="UP000192356">
    <property type="component" value="Unassembled WGS sequence"/>
</dbReference>
<comment type="caution">
    <text evidence="2">The sequence shown here is derived from an EMBL/GenBank/DDBJ whole genome shotgun (WGS) entry which is preliminary data.</text>
</comment>
<evidence type="ECO:0000313" key="2">
    <source>
        <dbReference type="EMBL" id="ORD97803.1"/>
    </source>
</evidence>
<proteinExistence type="predicted"/>
<dbReference type="VEuPathDB" id="MicrosporidiaDB:HERIO_337"/>
<keyword evidence="3" id="KW-1185">Reference proteome</keyword>
<accession>A0A1X0QDN5</accession>
<keyword evidence="1" id="KW-1133">Transmembrane helix</keyword>
<dbReference type="EMBL" id="LVKB01000009">
    <property type="protein sequence ID" value="ORD97803.1"/>
    <property type="molecule type" value="Genomic_DNA"/>
</dbReference>
<reference evidence="2 3" key="1">
    <citation type="journal article" date="2017" name="Environ. Microbiol.">
        <title>Decay of the glycolytic pathway and adaptation to intranuclear parasitism within Enterocytozoonidae microsporidia.</title>
        <authorList>
            <person name="Wiredu Boakye D."/>
            <person name="Jaroenlak P."/>
            <person name="Prachumwat A."/>
            <person name="Williams T.A."/>
            <person name="Bateman K.S."/>
            <person name="Itsathitphaisarn O."/>
            <person name="Sritunyalucksana K."/>
            <person name="Paszkiewicz K.H."/>
            <person name="Moore K.A."/>
            <person name="Stentiford G.D."/>
            <person name="Williams B.A."/>
        </authorList>
    </citation>
    <scope>NUCLEOTIDE SEQUENCE [LARGE SCALE GENOMIC DNA]</scope>
    <source>
        <strain evidence="2 3">GB1</strain>
    </source>
</reference>